<dbReference type="Proteomes" id="UP001500831">
    <property type="component" value="Unassembled WGS sequence"/>
</dbReference>
<keyword evidence="2" id="KW-1185">Reference proteome</keyword>
<sequence>MLYFHGLKTRTCPHWATEAATCSPASGTRKSRPRAARWAAAARPTGPAPISEHFAVEAPLLEPLPAEPFQTGPLLSPRVDRYRQITVRTTATRCPPA</sequence>
<name>A0ABN3WA61_9ACTN</name>
<comment type="caution">
    <text evidence="1">The sequence shown here is derived from an EMBL/GenBank/DDBJ whole genome shotgun (WGS) entry which is preliminary data.</text>
</comment>
<evidence type="ECO:0000313" key="2">
    <source>
        <dbReference type="Proteomes" id="UP001500831"/>
    </source>
</evidence>
<gene>
    <name evidence="1" type="ORF">GCM10010517_71110</name>
</gene>
<proteinExistence type="predicted"/>
<reference evidence="1 2" key="1">
    <citation type="journal article" date="2019" name="Int. J. Syst. Evol. Microbiol.">
        <title>The Global Catalogue of Microorganisms (GCM) 10K type strain sequencing project: providing services to taxonomists for standard genome sequencing and annotation.</title>
        <authorList>
            <consortium name="The Broad Institute Genomics Platform"/>
            <consortium name="The Broad Institute Genome Sequencing Center for Infectious Disease"/>
            <person name="Wu L."/>
            <person name="Ma J."/>
        </authorList>
    </citation>
    <scope>NUCLEOTIDE SEQUENCE [LARGE SCALE GENOMIC DNA]</scope>
    <source>
        <strain evidence="1 2">JCM 6242</strain>
    </source>
</reference>
<evidence type="ECO:0000313" key="1">
    <source>
        <dbReference type="EMBL" id="GAA2904994.1"/>
    </source>
</evidence>
<accession>A0ABN3WA61</accession>
<protein>
    <submittedName>
        <fullName evidence="1">Uncharacterized protein</fullName>
    </submittedName>
</protein>
<organism evidence="1 2">
    <name type="scientific">Streptosporangium fragile</name>
    <dbReference type="NCBI Taxonomy" id="46186"/>
    <lineage>
        <taxon>Bacteria</taxon>
        <taxon>Bacillati</taxon>
        <taxon>Actinomycetota</taxon>
        <taxon>Actinomycetes</taxon>
        <taxon>Streptosporangiales</taxon>
        <taxon>Streptosporangiaceae</taxon>
        <taxon>Streptosporangium</taxon>
    </lineage>
</organism>
<dbReference type="EMBL" id="BAAAVI010000081">
    <property type="protein sequence ID" value="GAA2904994.1"/>
    <property type="molecule type" value="Genomic_DNA"/>
</dbReference>